<dbReference type="Gene3D" id="3.40.50.300">
    <property type="entry name" value="P-loop containing nucleotide triphosphate hydrolases"/>
    <property type="match status" value="2"/>
</dbReference>
<dbReference type="Pfam" id="PF01966">
    <property type="entry name" value="HD"/>
    <property type="match status" value="1"/>
</dbReference>
<dbReference type="Gene3D" id="1.10.3210.30">
    <property type="match status" value="1"/>
</dbReference>
<dbReference type="InterPro" id="IPR038257">
    <property type="entry name" value="CRISPR-assoc_Cas3_HD_sf"/>
</dbReference>
<dbReference type="SMART" id="SM00490">
    <property type="entry name" value="HELICc"/>
    <property type="match status" value="1"/>
</dbReference>
<dbReference type="InterPro" id="IPR054712">
    <property type="entry name" value="Cas3-like_dom"/>
</dbReference>
<comment type="caution">
    <text evidence="13">The sequence shown here is derived from an EMBL/GenBank/DDBJ whole genome shotgun (WGS) entry which is preliminary data.</text>
</comment>
<dbReference type="GO" id="GO:0016787">
    <property type="term" value="F:hydrolase activity"/>
    <property type="evidence" value="ECO:0007669"/>
    <property type="project" value="UniProtKB-KW"/>
</dbReference>
<keyword evidence="5" id="KW-0547">Nucleotide-binding</keyword>
<evidence type="ECO:0000256" key="5">
    <source>
        <dbReference type="ARBA" id="ARBA00022741"/>
    </source>
</evidence>
<comment type="similarity">
    <text evidence="2">In the central section; belongs to the CRISPR-associated helicase Cas3 family.</text>
</comment>
<evidence type="ECO:0000259" key="11">
    <source>
        <dbReference type="PROSITE" id="PS51194"/>
    </source>
</evidence>
<evidence type="ECO:0000256" key="9">
    <source>
        <dbReference type="ARBA" id="ARBA00023118"/>
    </source>
</evidence>
<dbReference type="NCBIfam" id="TIGR01596">
    <property type="entry name" value="cas3_HD"/>
    <property type="match status" value="1"/>
</dbReference>
<dbReference type="GO" id="GO:0004518">
    <property type="term" value="F:nuclease activity"/>
    <property type="evidence" value="ECO:0007669"/>
    <property type="project" value="UniProtKB-KW"/>
</dbReference>
<evidence type="ECO:0000256" key="6">
    <source>
        <dbReference type="ARBA" id="ARBA00022801"/>
    </source>
</evidence>
<dbReference type="OrthoDB" id="9810236at2"/>
<accession>K0NEP4</accession>
<keyword evidence="9" id="KW-0051">Antiviral defense</keyword>
<dbReference type="InterPro" id="IPR006674">
    <property type="entry name" value="HD_domain"/>
</dbReference>
<dbReference type="CDD" id="cd17930">
    <property type="entry name" value="DEXHc_cas3"/>
    <property type="match status" value="1"/>
</dbReference>
<keyword evidence="3" id="KW-0540">Nuclease</keyword>
<evidence type="ECO:0000313" key="13">
    <source>
        <dbReference type="EMBL" id="CCK83452.1"/>
    </source>
</evidence>
<keyword evidence="4" id="KW-0479">Metal-binding</keyword>
<feature type="domain" description="Helicase C-terminal" evidence="11">
    <location>
        <begin position="486"/>
        <end position="653"/>
    </location>
</feature>
<dbReference type="Proteomes" id="UP000009325">
    <property type="component" value="Unassembled WGS sequence"/>
</dbReference>
<dbReference type="GO" id="GO:0051607">
    <property type="term" value="P:defense response to virus"/>
    <property type="evidence" value="ECO:0007669"/>
    <property type="project" value="UniProtKB-KW"/>
</dbReference>
<dbReference type="InterPro" id="IPR027417">
    <property type="entry name" value="P-loop_NTPase"/>
</dbReference>
<dbReference type="PROSITE" id="PS51192">
    <property type="entry name" value="HELICASE_ATP_BIND_1"/>
    <property type="match status" value="1"/>
</dbReference>
<evidence type="ECO:0000256" key="3">
    <source>
        <dbReference type="ARBA" id="ARBA00022722"/>
    </source>
</evidence>
<evidence type="ECO:0000259" key="10">
    <source>
        <dbReference type="PROSITE" id="PS51192"/>
    </source>
</evidence>
<evidence type="ECO:0000256" key="1">
    <source>
        <dbReference type="ARBA" id="ARBA00006847"/>
    </source>
</evidence>
<dbReference type="InterPro" id="IPR001650">
    <property type="entry name" value="Helicase_C-like"/>
</dbReference>
<protein>
    <submittedName>
        <fullName evidence="13">CRISPR-associated helicase cas3</fullName>
    </submittedName>
</protein>
<dbReference type="NCBIfam" id="TIGR01587">
    <property type="entry name" value="cas3_core"/>
    <property type="match status" value="1"/>
</dbReference>
<sequence>MKYIAHTKENSSEVQLLAEHLVNTQKIAERHGGLLNLSHCAGLAGLVHDLGKFRPEFQEYITSGDEKRGSVDHSSFGAMMIYQEIPKLVSVYPDKQFHISLFGEVIENAIFSHHNSLGLKDYLNTDLKSPFRKRIDSFLSSEDNIKELNQAIEHFYQEVMPKKQFEEYLLEAYREFKNFFSKLLEDKHNLLSNIYYLSEFIYSCLIDADHTDTALFELGKKELQYDSQTIFDNYYQKLLDSLKKFAVKSEIDQARAEMSDECDLFANKDDDIYRLSIPTGGGKTLTSLRYALKHAVLKQKKRIIYVLPYITIIEQNARVMREVLNGNSNDSTNILEFHSSVSNDLKSSSKETTNIISLAEDNWDSPIIVTTMVQFLNSIYARRTSNRRRFHNLCDSVIVFDEVQKVPLNCLSMFNKILNFLKDVGQCGIVLCTATQPALDQMKAGTPVDMAESPEMIGDLDDRIAQFKRVQISNWSNINGRDKILSVDEVADKIADQLEKHGSVLGIFNTISITEQIYERLAELKQEQDDNYSLYCLTTHMCSAHRQTIIKKIKEDLSANRQVICISTPLIEAGVDISFACVVRSLTGLDSVVQAAGRCNRNAERKYGDVYLVLVEGENLRQLPEIKRGREIVQGMLSGGYSADSFLGTEAIEHYFRVLYQDLGSETEFLTSDHGHNVKLASCIDGSELCGQYVNTNSGELPPTKETSSSETIARHFEVISSDTVSLIAPYGKGKEIIVGLNAKDGMKHLASLIHDAQPYIVNVFKTKFDQLLSEGIVKELGNGYVNTNIFAITDRHYDESIGLTEESKSKPTFMSF</sequence>
<proteinExistence type="inferred from homology"/>
<name>K0NEP4_9LACO</name>
<dbReference type="AlphaFoldDB" id="K0NEP4"/>
<dbReference type="GO" id="GO:0005524">
    <property type="term" value="F:ATP binding"/>
    <property type="evidence" value="ECO:0007669"/>
    <property type="project" value="UniProtKB-KW"/>
</dbReference>
<evidence type="ECO:0000256" key="7">
    <source>
        <dbReference type="ARBA" id="ARBA00022806"/>
    </source>
</evidence>
<comment type="similarity">
    <text evidence="1">In the N-terminal section; belongs to the CRISPR-associated nuclease Cas3-HD family.</text>
</comment>
<dbReference type="InterPro" id="IPR014001">
    <property type="entry name" value="Helicase_ATP-bd"/>
</dbReference>
<dbReference type="InterPro" id="IPR011545">
    <property type="entry name" value="DEAD/DEAH_box_helicase_dom"/>
</dbReference>
<feature type="domain" description="Helicase ATP-binding" evidence="10">
    <location>
        <begin position="264"/>
        <end position="454"/>
    </location>
</feature>
<feature type="domain" description="HD Cas3-type" evidence="12">
    <location>
        <begin position="10"/>
        <end position="211"/>
    </location>
</feature>
<dbReference type="Pfam" id="PF22590">
    <property type="entry name" value="Cas3-like_C_2"/>
    <property type="match status" value="1"/>
</dbReference>
<evidence type="ECO:0000256" key="4">
    <source>
        <dbReference type="ARBA" id="ARBA00022723"/>
    </source>
</evidence>
<evidence type="ECO:0000256" key="2">
    <source>
        <dbReference type="ARBA" id="ARBA00009046"/>
    </source>
</evidence>
<dbReference type="EMBL" id="CALZ01000079">
    <property type="protein sequence ID" value="CCK83452.1"/>
    <property type="molecule type" value="Genomic_DNA"/>
</dbReference>
<keyword evidence="7" id="KW-0347">Helicase</keyword>
<dbReference type="InterPro" id="IPR006483">
    <property type="entry name" value="CRISPR-assoc_Cas3_HD"/>
</dbReference>
<gene>
    <name evidence="13" type="ORF">BN146_04140</name>
</gene>
<organism evidence="13 14">
    <name type="scientific">Lactobacillus equicursoris 66c</name>
    <dbReference type="NCBI Taxonomy" id="872326"/>
    <lineage>
        <taxon>Bacteria</taxon>
        <taxon>Bacillati</taxon>
        <taxon>Bacillota</taxon>
        <taxon>Bacilli</taxon>
        <taxon>Lactobacillales</taxon>
        <taxon>Lactobacillaceae</taxon>
        <taxon>Lactobacillus</taxon>
    </lineage>
</organism>
<dbReference type="CDD" id="cd09641">
    <property type="entry name" value="Cas3''_I"/>
    <property type="match status" value="1"/>
</dbReference>
<dbReference type="InterPro" id="IPR006474">
    <property type="entry name" value="Helicase_Cas3_CRISPR-ass_core"/>
</dbReference>
<evidence type="ECO:0000259" key="12">
    <source>
        <dbReference type="PROSITE" id="PS51643"/>
    </source>
</evidence>
<evidence type="ECO:0000313" key="14">
    <source>
        <dbReference type="Proteomes" id="UP000009325"/>
    </source>
</evidence>
<dbReference type="PROSITE" id="PS51643">
    <property type="entry name" value="HD_CAS3"/>
    <property type="match status" value="1"/>
</dbReference>
<dbReference type="GO" id="GO:0003676">
    <property type="term" value="F:nucleic acid binding"/>
    <property type="evidence" value="ECO:0007669"/>
    <property type="project" value="InterPro"/>
</dbReference>
<dbReference type="Pfam" id="PF00270">
    <property type="entry name" value="DEAD"/>
    <property type="match status" value="1"/>
</dbReference>
<dbReference type="RefSeq" id="WP_009557947.1">
    <property type="nucleotide sequence ID" value="NZ_CALZ01000079.1"/>
</dbReference>
<dbReference type="PROSITE" id="PS51194">
    <property type="entry name" value="HELICASE_CTER"/>
    <property type="match status" value="1"/>
</dbReference>
<keyword evidence="8" id="KW-0067">ATP-binding</keyword>
<keyword evidence="6" id="KW-0378">Hydrolase</keyword>
<dbReference type="GO" id="GO:0004386">
    <property type="term" value="F:helicase activity"/>
    <property type="evidence" value="ECO:0007669"/>
    <property type="project" value="UniProtKB-KW"/>
</dbReference>
<evidence type="ECO:0000256" key="8">
    <source>
        <dbReference type="ARBA" id="ARBA00022840"/>
    </source>
</evidence>
<dbReference type="SUPFAM" id="SSF52540">
    <property type="entry name" value="P-loop containing nucleoside triphosphate hydrolases"/>
    <property type="match status" value="1"/>
</dbReference>
<dbReference type="GO" id="GO:0046872">
    <property type="term" value="F:metal ion binding"/>
    <property type="evidence" value="ECO:0007669"/>
    <property type="project" value="UniProtKB-KW"/>
</dbReference>
<reference evidence="13 14" key="1">
    <citation type="submission" date="2012-08" db="EMBL/GenBank/DDBJ databases">
        <title>Draft Genome Sequences of Lactobacillus equicursoris CIP 110162T, isolated from thoroughbred racehorse feces and Lactobacillus sp. CRBIP 24.137 isolated from urine of human.</title>
        <authorList>
            <person name="Cousin S."/>
            <person name="Loux V."/>
            <person name="Ma L."/>
            <person name="Creno S."/>
            <person name="Clermont D."/>
            <person name="Bizet C."/>
            <person name="Bouchier C."/>
        </authorList>
    </citation>
    <scope>NUCLEOTIDE SEQUENCE [LARGE SCALE GENOMIC DNA]</scope>
    <source>
        <strain evidence="13 14">66c</strain>
    </source>
</reference>